<comment type="caution">
    <text evidence="5">The sequence shown here is derived from an EMBL/GenBank/DDBJ whole genome shotgun (WGS) entry which is preliminary data.</text>
</comment>
<dbReference type="Proteomes" id="UP001595859">
    <property type="component" value="Unassembled WGS sequence"/>
</dbReference>
<dbReference type="InterPro" id="IPR042099">
    <property type="entry name" value="ANL_N_sf"/>
</dbReference>
<gene>
    <name evidence="5" type="ORF">ACFPCV_28015</name>
</gene>
<keyword evidence="2" id="KW-0436">Ligase</keyword>
<feature type="domain" description="AMP-dependent synthetase/ligase" evidence="3">
    <location>
        <begin position="7"/>
        <end position="304"/>
    </location>
</feature>
<reference evidence="6" key="1">
    <citation type="journal article" date="2019" name="Int. J. Syst. Evol. Microbiol.">
        <title>The Global Catalogue of Microorganisms (GCM) 10K type strain sequencing project: providing services to taxonomists for standard genome sequencing and annotation.</title>
        <authorList>
            <consortium name="The Broad Institute Genomics Platform"/>
            <consortium name="The Broad Institute Genome Sequencing Center for Infectious Disease"/>
            <person name="Wu L."/>
            <person name="Ma J."/>
        </authorList>
    </citation>
    <scope>NUCLEOTIDE SEQUENCE [LARGE SCALE GENOMIC DNA]</scope>
    <source>
        <strain evidence="6">ZS-22-S1</strain>
    </source>
</reference>
<feature type="domain" description="AMP-binding enzyme C-terminal" evidence="4">
    <location>
        <begin position="377"/>
        <end position="449"/>
    </location>
</feature>
<dbReference type="Pfam" id="PF13193">
    <property type="entry name" value="AMP-binding_C"/>
    <property type="match status" value="1"/>
</dbReference>
<sequence>MIAELLFDAAERFGDRVAVADRDERLTYRQLADRVRETGIPGAPYRVGLMAENSVAYVCAYFSVLRSGAIPFLIDYNFGPRELGVIAVDCGLDVVVHDGRDVTGEARGTVGGLRVTALTPPQDAPRPLPDTAVCRFTSGSTGKPNCIEFSGDAVVSAARNWANGTGLTADDRIACFAALSNGLAFNTSLLAAFLTGAALHLDRGLPTGGRLARTLRDVGATRLVGFPALYESLLRRPDPRPAVGGLRVAISSGAPLDDESGARFARLTGVPISNYYGVAEAGPLTFPTGDVTGGLGSPLPGVRLVAGTAGASAEIRVRSESMGSRYLNAPGMFEARLDDQGYYRTGDEGFLTDGALYLSGRTDRMINVAGRKVDPIEVAGVLGQADGVRECVVFEAAGQHGEPVVAAVVVGDGLDLGALRLRCSAELAGYKVPGFLLAVREIPRNGIGKPALPALRRLVEQQAVTT</sequence>
<accession>A0ABV9S6L8</accession>
<evidence type="ECO:0000256" key="2">
    <source>
        <dbReference type="ARBA" id="ARBA00022598"/>
    </source>
</evidence>
<proteinExistence type="inferred from homology"/>
<dbReference type="EMBL" id="JBHSIS010000017">
    <property type="protein sequence ID" value="MFC4857362.1"/>
    <property type="molecule type" value="Genomic_DNA"/>
</dbReference>
<keyword evidence="6" id="KW-1185">Reference proteome</keyword>
<dbReference type="SUPFAM" id="SSF56801">
    <property type="entry name" value="Acetyl-CoA synthetase-like"/>
    <property type="match status" value="1"/>
</dbReference>
<evidence type="ECO:0000313" key="5">
    <source>
        <dbReference type="EMBL" id="MFC4857362.1"/>
    </source>
</evidence>
<comment type="similarity">
    <text evidence="1">Belongs to the ATP-dependent AMP-binding enzyme family.</text>
</comment>
<name>A0ABV9S6L8_9PSEU</name>
<dbReference type="InterPro" id="IPR025110">
    <property type="entry name" value="AMP-bd_C"/>
</dbReference>
<organism evidence="5 6">
    <name type="scientific">Actinophytocola glycyrrhizae</name>
    <dbReference type="NCBI Taxonomy" id="2044873"/>
    <lineage>
        <taxon>Bacteria</taxon>
        <taxon>Bacillati</taxon>
        <taxon>Actinomycetota</taxon>
        <taxon>Actinomycetes</taxon>
        <taxon>Pseudonocardiales</taxon>
        <taxon>Pseudonocardiaceae</taxon>
    </lineage>
</organism>
<dbReference type="InterPro" id="IPR045851">
    <property type="entry name" value="AMP-bd_C_sf"/>
</dbReference>
<dbReference type="InterPro" id="IPR000873">
    <property type="entry name" value="AMP-dep_synth/lig_dom"/>
</dbReference>
<evidence type="ECO:0000256" key="1">
    <source>
        <dbReference type="ARBA" id="ARBA00006432"/>
    </source>
</evidence>
<dbReference type="Gene3D" id="3.30.300.30">
    <property type="match status" value="1"/>
</dbReference>
<dbReference type="PANTHER" id="PTHR43201:SF5">
    <property type="entry name" value="MEDIUM-CHAIN ACYL-COA LIGASE ACSF2, MITOCHONDRIAL"/>
    <property type="match status" value="1"/>
</dbReference>
<dbReference type="RefSeq" id="WP_378059344.1">
    <property type="nucleotide sequence ID" value="NZ_JBHSIS010000017.1"/>
</dbReference>
<dbReference type="Gene3D" id="3.40.50.12780">
    <property type="entry name" value="N-terminal domain of ligase-like"/>
    <property type="match status" value="1"/>
</dbReference>
<evidence type="ECO:0000313" key="6">
    <source>
        <dbReference type="Proteomes" id="UP001595859"/>
    </source>
</evidence>
<evidence type="ECO:0000259" key="3">
    <source>
        <dbReference type="Pfam" id="PF00501"/>
    </source>
</evidence>
<dbReference type="Pfam" id="PF00501">
    <property type="entry name" value="AMP-binding"/>
    <property type="match status" value="1"/>
</dbReference>
<protein>
    <submittedName>
        <fullName evidence="5">Class I adenylate-forming enzyme family protein</fullName>
    </submittedName>
</protein>
<dbReference type="PANTHER" id="PTHR43201">
    <property type="entry name" value="ACYL-COA SYNTHETASE"/>
    <property type="match status" value="1"/>
</dbReference>
<evidence type="ECO:0000259" key="4">
    <source>
        <dbReference type="Pfam" id="PF13193"/>
    </source>
</evidence>